<dbReference type="Proteomes" id="UP000001357">
    <property type="component" value="Unassembled WGS sequence"/>
</dbReference>
<proteinExistence type="predicted"/>
<sequence>MSFAEALAACGRGDAPGDAPDSSWLTTASTFYIYCKHLEEDAIWHQHEDARHSYAVPQAPLAAAKRGADLGACHDERPHTAADRRNSHSSSMDVDTADTNPKPSAQHHEYRPPHLHHQSSTYSEQPVVSKRPRPGPVISPQPPTDEHLDDPTEPFCQRRGLGLSLPQRVPHLFDEHSTRPGDVGSPLTDDAVVTAAQGQAYGIARNLHLC</sequence>
<dbReference type="RefSeq" id="XP_001745733.1">
    <property type="nucleotide sequence ID" value="XM_001745681.1"/>
</dbReference>
<feature type="compositionally biased region" description="Basic and acidic residues" evidence="1">
    <location>
        <begin position="73"/>
        <end position="86"/>
    </location>
</feature>
<feature type="compositionally biased region" description="Pro residues" evidence="1">
    <location>
        <begin position="134"/>
        <end position="143"/>
    </location>
</feature>
<dbReference type="GeneID" id="5890900"/>
<evidence type="ECO:0000313" key="2">
    <source>
        <dbReference type="EMBL" id="EDQ89704.1"/>
    </source>
</evidence>
<protein>
    <submittedName>
        <fullName evidence="2">Uncharacterized protein</fullName>
    </submittedName>
</protein>
<feature type="region of interest" description="Disordered" evidence="1">
    <location>
        <begin position="73"/>
        <end position="152"/>
    </location>
</feature>
<dbReference type="EMBL" id="CH991550">
    <property type="protein sequence ID" value="EDQ89704.1"/>
    <property type="molecule type" value="Genomic_DNA"/>
</dbReference>
<dbReference type="InParanoid" id="A9UZ13"/>
<dbReference type="AlphaFoldDB" id="A9UZ13"/>
<reference evidence="2 3" key="1">
    <citation type="journal article" date="2008" name="Nature">
        <title>The genome of the choanoflagellate Monosiga brevicollis and the origin of metazoans.</title>
        <authorList>
            <consortium name="JGI Sequencing"/>
            <person name="King N."/>
            <person name="Westbrook M.J."/>
            <person name="Young S.L."/>
            <person name="Kuo A."/>
            <person name="Abedin M."/>
            <person name="Chapman J."/>
            <person name="Fairclough S."/>
            <person name="Hellsten U."/>
            <person name="Isogai Y."/>
            <person name="Letunic I."/>
            <person name="Marr M."/>
            <person name="Pincus D."/>
            <person name="Putnam N."/>
            <person name="Rokas A."/>
            <person name="Wright K.J."/>
            <person name="Zuzow R."/>
            <person name="Dirks W."/>
            <person name="Good M."/>
            <person name="Goodstein D."/>
            <person name="Lemons D."/>
            <person name="Li W."/>
            <person name="Lyons J.B."/>
            <person name="Morris A."/>
            <person name="Nichols S."/>
            <person name="Richter D.J."/>
            <person name="Salamov A."/>
            <person name="Bork P."/>
            <person name="Lim W.A."/>
            <person name="Manning G."/>
            <person name="Miller W.T."/>
            <person name="McGinnis W."/>
            <person name="Shapiro H."/>
            <person name="Tjian R."/>
            <person name="Grigoriev I.V."/>
            <person name="Rokhsar D."/>
        </authorList>
    </citation>
    <scope>NUCLEOTIDE SEQUENCE [LARGE SCALE GENOMIC DNA]</scope>
    <source>
        <strain evidence="3">MX1 / ATCC 50154</strain>
    </source>
</reference>
<feature type="compositionally biased region" description="Polar residues" evidence="1">
    <location>
        <begin position="88"/>
        <end position="103"/>
    </location>
</feature>
<name>A9UZ13_MONBE</name>
<evidence type="ECO:0000256" key="1">
    <source>
        <dbReference type="SAM" id="MobiDB-lite"/>
    </source>
</evidence>
<accession>A9UZ13</accession>
<organism evidence="2 3">
    <name type="scientific">Monosiga brevicollis</name>
    <name type="common">Choanoflagellate</name>
    <dbReference type="NCBI Taxonomy" id="81824"/>
    <lineage>
        <taxon>Eukaryota</taxon>
        <taxon>Choanoflagellata</taxon>
        <taxon>Craspedida</taxon>
        <taxon>Salpingoecidae</taxon>
        <taxon>Monosiga</taxon>
    </lineage>
</organism>
<gene>
    <name evidence="2" type="ORF">MONBRDRAFT_37012</name>
</gene>
<evidence type="ECO:0000313" key="3">
    <source>
        <dbReference type="Proteomes" id="UP000001357"/>
    </source>
</evidence>
<keyword evidence="3" id="KW-1185">Reference proteome</keyword>
<dbReference type="KEGG" id="mbr:MONBRDRAFT_37012"/>